<comment type="function">
    <text evidence="6 7">Usually encoded in the trnK tRNA gene intron. Probably assists in splicing its own and other chloroplast group II introns.</text>
</comment>
<evidence type="ECO:0000313" key="10">
    <source>
        <dbReference type="EMBL" id="QPM99667.1"/>
    </source>
</evidence>
<dbReference type="GO" id="GO:0009507">
    <property type="term" value="C:chloroplast"/>
    <property type="evidence" value="ECO:0007669"/>
    <property type="project" value="UniProtKB-SubCell"/>
</dbReference>
<proteinExistence type="inferred from homology"/>
<dbReference type="InterPro" id="IPR024937">
    <property type="entry name" value="Domain_X"/>
</dbReference>
<evidence type="ECO:0000256" key="5">
    <source>
        <dbReference type="ARBA" id="ARBA00022884"/>
    </source>
</evidence>
<evidence type="ECO:0000259" key="8">
    <source>
        <dbReference type="Pfam" id="PF01348"/>
    </source>
</evidence>
<dbReference type="RefSeq" id="YP_010117400.1">
    <property type="nucleotide sequence ID" value="NC_056109.1"/>
</dbReference>
<protein>
    <recommendedName>
        <fullName evidence="6">Maturase K</fullName>
    </recommendedName>
    <alternativeName>
        <fullName evidence="6">Intron maturase</fullName>
    </alternativeName>
</protein>
<comment type="similarity">
    <text evidence="1 6">Belongs to the intron maturase 2 family. MatK subfamily.</text>
</comment>
<keyword evidence="7 10" id="KW-0150">Chloroplast</keyword>
<dbReference type="InterPro" id="IPR024942">
    <property type="entry name" value="Maturase_MatK_N"/>
</dbReference>
<dbReference type="GeneID" id="65317150"/>
<keyword evidence="5 6" id="KW-0694">RNA-binding</keyword>
<evidence type="ECO:0000256" key="3">
    <source>
        <dbReference type="ARBA" id="ARBA00022664"/>
    </source>
</evidence>
<dbReference type="GO" id="GO:0008380">
    <property type="term" value="P:RNA splicing"/>
    <property type="evidence" value="ECO:0007669"/>
    <property type="project" value="UniProtKB-UniRule"/>
</dbReference>
<dbReference type="GO" id="GO:0006397">
    <property type="term" value="P:mRNA processing"/>
    <property type="evidence" value="ECO:0007669"/>
    <property type="project" value="UniProtKB-KW"/>
</dbReference>
<keyword evidence="4 6" id="KW-0819">tRNA processing</keyword>
<dbReference type="GO" id="GO:0003723">
    <property type="term" value="F:RNA binding"/>
    <property type="evidence" value="ECO:0007669"/>
    <property type="project" value="UniProtKB-KW"/>
</dbReference>
<evidence type="ECO:0000256" key="1">
    <source>
        <dbReference type="ARBA" id="ARBA00006621"/>
    </source>
</evidence>
<evidence type="ECO:0000256" key="6">
    <source>
        <dbReference type="HAMAP-Rule" id="MF_01390"/>
    </source>
</evidence>
<organism evidence="10">
    <name type="scientific">Lepisorus fortuni</name>
    <dbReference type="NCBI Taxonomy" id="272675"/>
    <lineage>
        <taxon>Eukaryota</taxon>
        <taxon>Viridiplantae</taxon>
        <taxon>Streptophyta</taxon>
        <taxon>Embryophyta</taxon>
        <taxon>Tracheophyta</taxon>
        <taxon>Polypodiopsida</taxon>
        <taxon>Polypodiidae</taxon>
        <taxon>Polypodiales</taxon>
        <taxon>Polypodiineae</taxon>
        <taxon>Polypodiaceae</taxon>
        <taxon>Microsoroideae</taxon>
        <taxon>Lepisorus</taxon>
    </lineage>
</organism>
<dbReference type="Pfam" id="PF01348">
    <property type="entry name" value="Intron_maturas2"/>
    <property type="match status" value="1"/>
</dbReference>
<keyword evidence="3 6" id="KW-0507">mRNA processing</keyword>
<dbReference type="HAMAP" id="MF_01390">
    <property type="entry name" value="MatK"/>
    <property type="match status" value="1"/>
</dbReference>
<dbReference type="GO" id="GO:0008033">
    <property type="term" value="P:tRNA processing"/>
    <property type="evidence" value="ECO:0007669"/>
    <property type="project" value="UniProtKB-KW"/>
</dbReference>
<dbReference type="AlphaFoldDB" id="A0A7T1C5V3"/>
<evidence type="ECO:0000256" key="4">
    <source>
        <dbReference type="ARBA" id="ARBA00022694"/>
    </source>
</evidence>
<dbReference type="EMBL" id="MT373087">
    <property type="protein sequence ID" value="QPM99667.1"/>
    <property type="molecule type" value="Genomic_DNA"/>
</dbReference>
<keyword evidence="2 7" id="KW-0934">Plastid</keyword>
<feature type="domain" description="Domain X" evidence="8">
    <location>
        <begin position="369"/>
        <end position="469"/>
    </location>
</feature>
<dbReference type="InterPro" id="IPR002866">
    <property type="entry name" value="Maturase_MatK"/>
</dbReference>
<dbReference type="Pfam" id="PF01824">
    <property type="entry name" value="MatK_N"/>
    <property type="match status" value="1"/>
</dbReference>
<comment type="subcellular location">
    <subcellularLocation>
        <location evidence="6">Plastid</location>
        <location evidence="6">Chloroplast</location>
    </subcellularLocation>
</comment>
<accession>A0A7T1C5V3</accession>
<evidence type="ECO:0000256" key="7">
    <source>
        <dbReference type="RuleBase" id="RU004226"/>
    </source>
</evidence>
<geneLocation type="chloroplast" evidence="10"/>
<feature type="domain" description="Maturase MatK N-terminal" evidence="9">
    <location>
        <begin position="33"/>
        <end position="340"/>
    </location>
</feature>
<reference evidence="10" key="1">
    <citation type="submission" date="2020-04" db="EMBL/GenBank/DDBJ databases">
        <title>Chloroplast Comparative Genomics of Polypodiaceae Reveals Fine Structural Features and Dynamic Insertion Sequences.</title>
        <authorList>
            <person name="Liu S."/>
            <person name="Wang Z."/>
            <person name="Wang T."/>
            <person name="Su Y."/>
        </authorList>
    </citation>
    <scope>NUCLEOTIDE SEQUENCE</scope>
</reference>
<evidence type="ECO:0000256" key="2">
    <source>
        <dbReference type="ARBA" id="ARBA00022640"/>
    </source>
</evidence>
<sequence>MRITSGSPPRFDALQKIEKIIFNKDCFPYLLLLLLRDNFHSVACKSRLDGRDVDLVVRGCSAVATKRSIDSVRHQNYLEIFYSEFVRKRSTQFDVDLYLRVLLQTICLILGIPCLRQLAGETNTNNNLKISQSIHSPFLFLEDRLPKSSHVLEIEMSQNVHLETLVRLFRRRVGDVSLLHLLRIGFYAYETSYGKFIQFRFWRQKEGRIIDLLLQNFYTYEIDSISSILWKRKHKFQARFYAYVDTRNINIKRFCLSKSDSQLDGMELYEMDSQYLIQSFCIHFGRYKNKSFLAFRGAHYFIKRWIHYFLIFLRSHLNYPTESNQLHIHLLPMNCAFFLGYISTIKLVSRNVQIETTVDSCSSISSGRKIYPRLPILLLVKLLQKGKFCDSTGRPISKLAWVAPTDDDILNRFGKIWTIFSSYYGAATNRDGLRRLRYILRLPCDSTLASKHRSTIRFLRRRFDLELPEVVHACSKFNSLKINGRVWHLSLIRSTLLTSIPLTTQVQ</sequence>
<evidence type="ECO:0000259" key="9">
    <source>
        <dbReference type="Pfam" id="PF01824"/>
    </source>
</evidence>
<name>A0A7T1C5V3_9MONI</name>
<dbReference type="PANTHER" id="PTHR34811">
    <property type="entry name" value="MATURASE K"/>
    <property type="match status" value="1"/>
</dbReference>
<dbReference type="PANTHER" id="PTHR34811:SF1">
    <property type="entry name" value="MATURASE K"/>
    <property type="match status" value="1"/>
</dbReference>
<gene>
    <name evidence="6 10" type="primary">matK</name>
</gene>